<keyword evidence="2" id="KW-0812">Transmembrane</keyword>
<feature type="region of interest" description="Disordered" evidence="1">
    <location>
        <begin position="852"/>
        <end position="910"/>
    </location>
</feature>
<feature type="compositionally biased region" description="Low complexity" evidence="1">
    <location>
        <begin position="690"/>
        <end position="703"/>
    </location>
</feature>
<dbReference type="InterPro" id="IPR013783">
    <property type="entry name" value="Ig-like_fold"/>
</dbReference>
<dbReference type="KEGG" id="hut:Huta_2764"/>
<dbReference type="InterPro" id="IPR029865">
    <property type="entry name" value="KIAA0319-like"/>
</dbReference>
<dbReference type="Gene3D" id="2.60.40.10">
    <property type="entry name" value="Immunoglobulins"/>
    <property type="match status" value="5"/>
</dbReference>
<keyword evidence="2" id="KW-1133">Transmembrane helix</keyword>
<feature type="region of interest" description="Disordered" evidence="1">
    <location>
        <begin position="719"/>
        <end position="797"/>
    </location>
</feature>
<sequence length="1084" mass="113851">MSFWGDERAQAIQIGAVLLFAVLVISFSLYQAFVVPNQNAGIELNHNSEVQSQLQELRNAIHGIAGGNPGSGVTVNLGTTYPTRVVALNPPPPSGRLYTDGTRNPSVNFTIVNATADGETGDLWNGSARPYNTGGIMYAPDYNEYRSPPTTIYENSLVYNQFESQTLSLTDQSLISGDRISIVTLNGSFDRSGSRSMTVDPEPISTSDRTISVADGTGPITLNITTRLSVDRWQTLLNDEDNVLTADIRTAPDTDSVPDPFRRVLIPLNRSETYTLGMTKVGVGSGVSEESGEYLTLVDRPSRSIRNGSSHFITLEVRDRFNNPVSGFPVNAMVSGGGQFESGGTSASTITNPAGQAVFNYTAPAGEQSPTLQFNITEGTPQAYEEVSFGLETYLTGEGESGNATASVDATYGGLSDFASQYDGATNSAEELFTQANGKWTNVNQTGSLNLSAAEPILQESTGHDRLDIAFTLRGGSTPQYNYSLAVTAEIAADGSINSRSVSLRNTTGTTNSQSSGSLSDSAVRKLLDGGSVNLLDSGSYLSSPSWLSEIQRLETASPITWLTNRMEGRVNVTWQNAPPVADAGSPSDIEEGSSQTLDASASSDPDLDTPFTYSWTVISGPGSISGTGPTPTYNAPADVGSDQSVTIEVTVTDADGDSSTDQATFTVEDVPDNISPTAEAGTYADIDEGGSISLDGSSSSDADGTISTYDWAVATGPGSISDSDSSTPGATYNAPSDVTSDQSVTVELTVTDNESATDTDTATFTVRDNAEPAANAGGPYTVNESDSVTLDGTASSDDTGITSYSWAITDNASAGSLSNSNTASPEFIATSTSGGTIVTVELTVTDDAGQTDTDTATITINDPPVANFTYSPSSPGPGEQISFDGSSSSDSDGNISTYEWDWTGDGTTDDTGQTATHTYDSSGTYDVTLRVTDNDGAQNTTTRTISVTQANILQNVEAEAQTSGNSGKASFVLSNNGSATVTVSGILFNSSNSSTYVEANNQNTPEIEDDKASTPSPILNVPGQMNFNQQYSFNNSVPIDPGESIQFNIDRFRNDGNMQSATLTFTIYLNDGSQETYDITFSN</sequence>
<dbReference type="InterPro" id="IPR022409">
    <property type="entry name" value="PKD/Chitinase_dom"/>
</dbReference>
<dbReference type="Pfam" id="PF22352">
    <property type="entry name" value="K319L-like_PKD"/>
    <property type="match status" value="3"/>
</dbReference>
<dbReference type="eggNOG" id="arCOG07781">
    <property type="taxonomic scope" value="Archaea"/>
</dbReference>
<organism evidence="4 5">
    <name type="scientific">Halorhabdus utahensis (strain DSM 12940 / JCM 11049 / AX-2)</name>
    <dbReference type="NCBI Taxonomy" id="519442"/>
    <lineage>
        <taxon>Archaea</taxon>
        <taxon>Methanobacteriati</taxon>
        <taxon>Methanobacteriota</taxon>
        <taxon>Stenosarchaea group</taxon>
        <taxon>Halobacteria</taxon>
        <taxon>Halobacteriales</taxon>
        <taxon>Haloarculaceae</taxon>
        <taxon>Halorhabdus</taxon>
    </lineage>
</organism>
<feature type="compositionally biased region" description="Low complexity" evidence="1">
    <location>
        <begin position="883"/>
        <end position="894"/>
    </location>
</feature>
<dbReference type="InterPro" id="IPR008964">
    <property type="entry name" value="Invasin/intimin_cell_adhesion"/>
</dbReference>
<feature type="compositionally biased region" description="Low complexity" evidence="1">
    <location>
        <begin position="852"/>
        <end position="863"/>
    </location>
</feature>
<name>C7NR12_HALUD</name>
<dbReference type="GO" id="GO:0016020">
    <property type="term" value="C:membrane"/>
    <property type="evidence" value="ECO:0007669"/>
    <property type="project" value="TreeGrafter"/>
</dbReference>
<proteinExistence type="predicted"/>
<dbReference type="STRING" id="519442.Huta_2764"/>
<feature type="compositionally biased region" description="Low complexity" evidence="1">
    <location>
        <begin position="597"/>
        <end position="607"/>
    </location>
</feature>
<dbReference type="eggNOG" id="arCOG02916">
    <property type="taxonomic scope" value="Archaea"/>
</dbReference>
<feature type="transmembrane region" description="Helical" evidence="2">
    <location>
        <begin position="12"/>
        <end position="33"/>
    </location>
</feature>
<dbReference type="PANTHER" id="PTHR46182:SF2">
    <property type="entry name" value="FI19480P1"/>
    <property type="match status" value="1"/>
</dbReference>
<evidence type="ECO:0000313" key="5">
    <source>
        <dbReference type="Proteomes" id="UP000002071"/>
    </source>
</evidence>
<feature type="compositionally biased region" description="Polar residues" evidence="1">
    <location>
        <begin position="719"/>
        <end position="767"/>
    </location>
</feature>
<dbReference type="PROSITE" id="PS50093">
    <property type="entry name" value="PKD"/>
    <property type="match status" value="1"/>
</dbReference>
<protein>
    <submittedName>
        <fullName evidence="4">PKD domain containing protein</fullName>
    </submittedName>
</protein>
<evidence type="ECO:0000259" key="3">
    <source>
        <dbReference type="PROSITE" id="PS50093"/>
    </source>
</evidence>
<dbReference type="SMART" id="SM00089">
    <property type="entry name" value="PKD"/>
    <property type="match status" value="4"/>
</dbReference>
<keyword evidence="5" id="KW-1185">Reference proteome</keyword>
<dbReference type="SUPFAM" id="SSF49373">
    <property type="entry name" value="Invasin/intimin cell-adhesion fragments"/>
    <property type="match status" value="1"/>
</dbReference>
<dbReference type="Proteomes" id="UP000002071">
    <property type="component" value="Chromosome"/>
</dbReference>
<dbReference type="CDD" id="cd00146">
    <property type="entry name" value="PKD"/>
    <property type="match status" value="1"/>
</dbReference>
<feature type="domain" description="PKD" evidence="3">
    <location>
        <begin position="865"/>
        <end position="949"/>
    </location>
</feature>
<dbReference type="GO" id="GO:0031410">
    <property type="term" value="C:cytoplasmic vesicle"/>
    <property type="evidence" value="ECO:0007669"/>
    <property type="project" value="TreeGrafter"/>
</dbReference>
<dbReference type="InterPro" id="IPR000601">
    <property type="entry name" value="PKD_dom"/>
</dbReference>
<keyword evidence="2" id="KW-0472">Membrane</keyword>
<dbReference type="Pfam" id="PF18911">
    <property type="entry name" value="PKD_4"/>
    <property type="match status" value="1"/>
</dbReference>
<dbReference type="EMBL" id="CP001687">
    <property type="protein sequence ID" value="ACV12925.1"/>
    <property type="molecule type" value="Genomic_DNA"/>
</dbReference>
<evidence type="ECO:0000256" key="2">
    <source>
        <dbReference type="SAM" id="Phobius"/>
    </source>
</evidence>
<feature type="region of interest" description="Disordered" evidence="1">
    <location>
        <begin position="577"/>
        <end position="607"/>
    </location>
</feature>
<reference evidence="4 5" key="1">
    <citation type="journal article" date="2009" name="Stand. Genomic Sci.">
        <title>Complete genome sequence of Halorhabdus utahensis type strain (AX-2).</title>
        <authorList>
            <person name="Anderson I."/>
            <person name="Tindall B.J."/>
            <person name="Pomrenke H."/>
            <person name="Goker M."/>
            <person name="Lapidus A."/>
            <person name="Nolan M."/>
            <person name="Copeland A."/>
            <person name="Glavina Del Rio T."/>
            <person name="Chen F."/>
            <person name="Tice H."/>
            <person name="Cheng J.F."/>
            <person name="Lucas S."/>
            <person name="Chertkov O."/>
            <person name="Bruce D."/>
            <person name="Brettin T."/>
            <person name="Detter J.C."/>
            <person name="Han C."/>
            <person name="Goodwin L."/>
            <person name="Land M."/>
            <person name="Hauser L."/>
            <person name="Chang Y.J."/>
            <person name="Jeffries C.D."/>
            <person name="Pitluck S."/>
            <person name="Pati A."/>
            <person name="Mavromatis K."/>
            <person name="Ivanova N."/>
            <person name="Ovchinnikova G."/>
            <person name="Chen A."/>
            <person name="Palaniappan K."/>
            <person name="Chain P."/>
            <person name="Rohde M."/>
            <person name="Bristow J."/>
            <person name="Eisen J.A."/>
            <person name="Markowitz V."/>
            <person name="Hugenholtz P."/>
            <person name="Kyrpides N.C."/>
            <person name="Klenk H.P."/>
        </authorList>
    </citation>
    <scope>NUCLEOTIDE SEQUENCE [LARGE SCALE GENOMIC DNA]</scope>
    <source>
        <strain evidence="5">DSM 12940 / JCM 11049 / AX-2</strain>
    </source>
</reference>
<dbReference type="HOGENOM" id="CLU_285555_0_0_2"/>
<accession>C7NR12</accession>
<feature type="compositionally biased region" description="Polar residues" evidence="1">
    <location>
        <begin position="783"/>
        <end position="797"/>
    </location>
</feature>
<dbReference type="AlphaFoldDB" id="C7NR12"/>
<dbReference type="InterPro" id="IPR035986">
    <property type="entry name" value="PKD_dom_sf"/>
</dbReference>
<dbReference type="PANTHER" id="PTHR46182">
    <property type="entry name" value="FI19480P1"/>
    <property type="match status" value="1"/>
</dbReference>
<evidence type="ECO:0000313" key="4">
    <source>
        <dbReference type="EMBL" id="ACV12925.1"/>
    </source>
</evidence>
<gene>
    <name evidence="4" type="ordered locus">Huta_2764</name>
</gene>
<dbReference type="SUPFAM" id="SSF49299">
    <property type="entry name" value="PKD domain"/>
    <property type="match status" value="3"/>
</dbReference>
<evidence type="ECO:0000256" key="1">
    <source>
        <dbReference type="SAM" id="MobiDB-lite"/>
    </source>
</evidence>
<feature type="region of interest" description="Disordered" evidence="1">
    <location>
        <begin position="670"/>
        <end position="703"/>
    </location>
</feature>